<keyword evidence="3" id="KW-0479">Metal-binding</keyword>
<dbReference type="GO" id="GO:0031145">
    <property type="term" value="P:anaphase-promoting complex-dependent catabolic process"/>
    <property type="evidence" value="ECO:0007669"/>
    <property type="project" value="InterPro"/>
</dbReference>
<dbReference type="AlphaFoldDB" id="A0AAV5RFG1"/>
<dbReference type="GO" id="GO:0097602">
    <property type="term" value="F:cullin family protein binding"/>
    <property type="evidence" value="ECO:0007669"/>
    <property type="project" value="InterPro"/>
</dbReference>
<name>A0AAV5RFG1_STABA</name>
<dbReference type="SUPFAM" id="SSF57850">
    <property type="entry name" value="RING/U-box"/>
    <property type="match status" value="1"/>
</dbReference>
<dbReference type="GO" id="GO:0061630">
    <property type="term" value="F:ubiquitin protein ligase activity"/>
    <property type="evidence" value="ECO:0007669"/>
    <property type="project" value="InterPro"/>
</dbReference>
<evidence type="ECO:0000313" key="12">
    <source>
        <dbReference type="EMBL" id="GMM50163.1"/>
    </source>
</evidence>
<evidence type="ECO:0000256" key="3">
    <source>
        <dbReference type="ARBA" id="ARBA00022723"/>
    </source>
</evidence>
<evidence type="ECO:0000256" key="6">
    <source>
        <dbReference type="ARBA" id="ARBA00022786"/>
    </source>
</evidence>
<evidence type="ECO:0000313" key="13">
    <source>
        <dbReference type="Proteomes" id="UP001362899"/>
    </source>
</evidence>
<feature type="compositionally biased region" description="Polar residues" evidence="10">
    <location>
        <begin position="92"/>
        <end position="107"/>
    </location>
</feature>
<feature type="domain" description="RING-type" evidence="11">
    <location>
        <begin position="37"/>
        <end position="78"/>
    </location>
</feature>
<evidence type="ECO:0000259" key="11">
    <source>
        <dbReference type="PROSITE" id="PS50089"/>
    </source>
</evidence>
<sequence>MKVEIHKHVSVGVWTWPDLKETEDVCGICRQDFECTCPLCWRPGVNCPPMIGVCTHAFHKHCIDRWLVQSGNTCPMCRQPFLVADRRRKAHNNNGDGANETGNTWAPSPTADPLAPATQADTNEVENTFTRTMTGRAARQQEADGDGDDNIITNNTPTERSMMSPDSYFLSDSTNMPDDWN</sequence>
<dbReference type="GO" id="GO:0051301">
    <property type="term" value="P:cell division"/>
    <property type="evidence" value="ECO:0007669"/>
    <property type="project" value="UniProtKB-KW"/>
</dbReference>
<dbReference type="PANTHER" id="PTHR11210">
    <property type="entry name" value="RING BOX"/>
    <property type="match status" value="1"/>
</dbReference>
<dbReference type="InterPro" id="IPR001841">
    <property type="entry name" value="Znf_RING"/>
</dbReference>
<comment type="caution">
    <text evidence="12">The sequence shown here is derived from an EMBL/GenBank/DDBJ whole genome shotgun (WGS) entry which is preliminary data.</text>
</comment>
<reference evidence="12 13" key="1">
    <citation type="journal article" date="2023" name="Elife">
        <title>Identification of key yeast species and microbe-microbe interactions impacting larval growth of Drosophila in the wild.</title>
        <authorList>
            <person name="Mure A."/>
            <person name="Sugiura Y."/>
            <person name="Maeda R."/>
            <person name="Honda K."/>
            <person name="Sakurai N."/>
            <person name="Takahashi Y."/>
            <person name="Watada M."/>
            <person name="Katoh T."/>
            <person name="Gotoh A."/>
            <person name="Gotoh Y."/>
            <person name="Taniguchi I."/>
            <person name="Nakamura K."/>
            <person name="Hayashi T."/>
            <person name="Katayama T."/>
            <person name="Uemura T."/>
            <person name="Hattori Y."/>
        </authorList>
    </citation>
    <scope>NUCLEOTIDE SEQUENCE [LARGE SCALE GENOMIC DNA]</scope>
    <source>
        <strain evidence="12 13">SB-73</strain>
    </source>
</reference>
<keyword evidence="7" id="KW-0862">Zinc</keyword>
<keyword evidence="5" id="KW-0498">Mitosis</keyword>
<keyword evidence="4 9" id="KW-0863">Zinc-finger</keyword>
<organism evidence="12 13">
    <name type="scientific">Starmerella bacillaris</name>
    <name type="common">Yeast</name>
    <name type="synonym">Candida zemplinina</name>
    <dbReference type="NCBI Taxonomy" id="1247836"/>
    <lineage>
        <taxon>Eukaryota</taxon>
        <taxon>Fungi</taxon>
        <taxon>Dikarya</taxon>
        <taxon>Ascomycota</taxon>
        <taxon>Saccharomycotina</taxon>
        <taxon>Dipodascomycetes</taxon>
        <taxon>Dipodascales</taxon>
        <taxon>Trichomonascaceae</taxon>
        <taxon>Starmerella</taxon>
    </lineage>
</organism>
<evidence type="ECO:0000256" key="8">
    <source>
        <dbReference type="ARBA" id="ARBA00023306"/>
    </source>
</evidence>
<keyword evidence="8" id="KW-0131">Cell cycle</keyword>
<keyword evidence="13" id="KW-1185">Reference proteome</keyword>
<keyword evidence="6" id="KW-0833">Ubl conjugation pathway</keyword>
<evidence type="ECO:0000256" key="4">
    <source>
        <dbReference type="ARBA" id="ARBA00022771"/>
    </source>
</evidence>
<dbReference type="EMBL" id="BTGC01000003">
    <property type="protein sequence ID" value="GMM50163.1"/>
    <property type="molecule type" value="Genomic_DNA"/>
</dbReference>
<accession>A0AAV5RFG1</accession>
<dbReference type="CDD" id="cd16456">
    <property type="entry name" value="RING-H2_APC11"/>
    <property type="match status" value="1"/>
</dbReference>
<evidence type="ECO:0000256" key="7">
    <source>
        <dbReference type="ARBA" id="ARBA00022833"/>
    </source>
</evidence>
<dbReference type="GO" id="GO:0005680">
    <property type="term" value="C:anaphase-promoting complex"/>
    <property type="evidence" value="ECO:0007669"/>
    <property type="project" value="InterPro"/>
</dbReference>
<gene>
    <name evidence="12" type="ORF">DASB73_011210</name>
</gene>
<evidence type="ECO:0000256" key="2">
    <source>
        <dbReference type="ARBA" id="ARBA00022618"/>
    </source>
</evidence>
<dbReference type="Gene3D" id="3.30.40.10">
    <property type="entry name" value="Zinc/RING finger domain, C3HC4 (zinc finger)"/>
    <property type="match status" value="1"/>
</dbReference>
<dbReference type="InterPro" id="IPR013083">
    <property type="entry name" value="Znf_RING/FYVE/PHD"/>
</dbReference>
<dbReference type="Pfam" id="PF12861">
    <property type="entry name" value="zf-ANAPC11"/>
    <property type="match status" value="1"/>
</dbReference>
<proteinExistence type="predicted"/>
<evidence type="ECO:0000256" key="5">
    <source>
        <dbReference type="ARBA" id="ARBA00022776"/>
    </source>
</evidence>
<dbReference type="GO" id="GO:0008270">
    <property type="term" value="F:zinc ion binding"/>
    <property type="evidence" value="ECO:0007669"/>
    <property type="project" value="UniProtKB-KW"/>
</dbReference>
<evidence type="ECO:0000256" key="1">
    <source>
        <dbReference type="ARBA" id="ARBA00013928"/>
    </source>
</evidence>
<dbReference type="SMART" id="SM00184">
    <property type="entry name" value="RING"/>
    <property type="match status" value="1"/>
</dbReference>
<protein>
    <recommendedName>
        <fullName evidence="1">Anaphase-promoting complex subunit 11</fullName>
    </recommendedName>
</protein>
<evidence type="ECO:0000256" key="9">
    <source>
        <dbReference type="PROSITE-ProRule" id="PRU00175"/>
    </source>
</evidence>
<feature type="region of interest" description="Disordered" evidence="10">
    <location>
        <begin position="134"/>
        <end position="181"/>
    </location>
</feature>
<dbReference type="Proteomes" id="UP001362899">
    <property type="component" value="Unassembled WGS sequence"/>
</dbReference>
<dbReference type="InterPro" id="IPR024991">
    <property type="entry name" value="RING-H2_APC11"/>
</dbReference>
<dbReference type="InterPro" id="IPR051031">
    <property type="entry name" value="RING-box_E3_Ubiquitin_Ligase"/>
</dbReference>
<evidence type="ECO:0000256" key="10">
    <source>
        <dbReference type="SAM" id="MobiDB-lite"/>
    </source>
</evidence>
<feature type="region of interest" description="Disordered" evidence="10">
    <location>
        <begin position="90"/>
        <end position="117"/>
    </location>
</feature>
<feature type="compositionally biased region" description="Polar residues" evidence="10">
    <location>
        <begin position="170"/>
        <end position="181"/>
    </location>
</feature>
<keyword evidence="2" id="KW-0132">Cell division</keyword>
<dbReference type="PROSITE" id="PS50089">
    <property type="entry name" value="ZF_RING_2"/>
    <property type="match status" value="1"/>
</dbReference>